<reference evidence="1 2" key="1">
    <citation type="submission" date="2017-02" db="EMBL/GenBank/DDBJ databases">
        <authorList>
            <person name="Peterson S.W."/>
        </authorList>
    </citation>
    <scope>NUCLEOTIDE SEQUENCE [LARGE SCALE GENOMIC DNA]</scope>
    <source>
        <strain evidence="1">159469</strain>
    </source>
</reference>
<dbReference type="RefSeq" id="WP_086582497.1">
    <property type="nucleotide sequence ID" value="NZ_MUIZ01000002.1"/>
</dbReference>
<gene>
    <name evidence="1" type="ORF">BZZ03_03240</name>
</gene>
<dbReference type="Proteomes" id="UP000194606">
    <property type="component" value="Unassembled WGS sequence"/>
</dbReference>
<dbReference type="EMBL" id="MUIZ01000002">
    <property type="protein sequence ID" value="OUK04796.1"/>
    <property type="molecule type" value="Genomic_DNA"/>
</dbReference>
<name>A0A252CE03_9LACT</name>
<protein>
    <submittedName>
        <fullName evidence="1">Uncharacterized protein</fullName>
    </submittedName>
</protein>
<evidence type="ECO:0000313" key="2">
    <source>
        <dbReference type="Proteomes" id="UP000194606"/>
    </source>
</evidence>
<dbReference type="AlphaFoldDB" id="A0A252CE03"/>
<organism evidence="1 2">
    <name type="scientific">Lactococcus petauri</name>
    <dbReference type="NCBI Taxonomy" id="1940789"/>
    <lineage>
        <taxon>Bacteria</taxon>
        <taxon>Bacillati</taxon>
        <taxon>Bacillota</taxon>
        <taxon>Bacilli</taxon>
        <taxon>Lactobacillales</taxon>
        <taxon>Streptococcaceae</taxon>
        <taxon>Lactococcus</taxon>
    </lineage>
</organism>
<accession>A0A252CE03</accession>
<proteinExistence type="predicted"/>
<comment type="caution">
    <text evidence="1">The sequence shown here is derived from an EMBL/GenBank/DDBJ whole genome shotgun (WGS) entry which is preliminary data.</text>
</comment>
<sequence>MNADKKRKVRNIALLALLGLIGGTFAFTAFNQQAINDRERENLAQVGGRVHDYFNREEENKDVFVENFGQEPLMARLRLSEYMAIQERGQTEWTSVVSTSDREDTSTWSTYIPSAGNLTERTGEGHVYFNQFSRLSFGREGAAPWFLPTFNTVYDENHALFDLSAAAGDALDYASGGYTHPGDGTDNFWGENDSVDNSAGRYQGATVTRETAQNLTQNLPPMSLQAWTENPRTGNFWVIDHNTGWAYWANRLQPGQATSYLIDEARMLEGADNIPGSYYYAIHVSSELISPGERFSDEPDHVNDFLSAVRASDGNPLSTASSPLRDFNFNAMNPGRIFTTEDDQAFRYLENQGSGNHMIIRNEVIPDVSFEAQESQMETWFNSGILPELRALVQPVADEFTTGELNPVDLHIVDFAGLNFFFMGMSTVPFADITQVVSDGNPRAFALSLIDVNRVSGANHGFTSVDERVGPSNSWWWLRTPSFEQHWFPEKITLPMAWQISNAQFLVGTPAIQVPEHSASDGGIRPALIIHQ</sequence>
<evidence type="ECO:0000313" key="1">
    <source>
        <dbReference type="EMBL" id="OUK04796.1"/>
    </source>
</evidence>